<keyword evidence="2" id="KW-1185">Reference proteome</keyword>
<dbReference type="EMBL" id="BMAO01025503">
    <property type="protein sequence ID" value="GFR03193.1"/>
    <property type="molecule type" value="Genomic_DNA"/>
</dbReference>
<evidence type="ECO:0000313" key="1">
    <source>
        <dbReference type="EMBL" id="GFR03193.1"/>
    </source>
</evidence>
<dbReference type="Proteomes" id="UP000887116">
    <property type="component" value="Unassembled WGS sequence"/>
</dbReference>
<comment type="caution">
    <text evidence="1">The sequence shown here is derived from an EMBL/GenBank/DDBJ whole genome shotgun (WGS) entry which is preliminary data.</text>
</comment>
<organism evidence="1 2">
    <name type="scientific">Trichonephila clavata</name>
    <name type="common">Joro spider</name>
    <name type="synonym">Nephila clavata</name>
    <dbReference type="NCBI Taxonomy" id="2740835"/>
    <lineage>
        <taxon>Eukaryota</taxon>
        <taxon>Metazoa</taxon>
        <taxon>Ecdysozoa</taxon>
        <taxon>Arthropoda</taxon>
        <taxon>Chelicerata</taxon>
        <taxon>Arachnida</taxon>
        <taxon>Araneae</taxon>
        <taxon>Araneomorphae</taxon>
        <taxon>Entelegynae</taxon>
        <taxon>Araneoidea</taxon>
        <taxon>Nephilidae</taxon>
        <taxon>Trichonephila</taxon>
    </lineage>
</organism>
<sequence length="69" mass="7685">MADDIDELLDEVESKYIDTDDRLSESQSASLSVKKSNGEELDAAIHSICSIPEPIVSYNRILYHKSNSV</sequence>
<name>A0A8X6GFV7_TRICU</name>
<accession>A0A8X6GFV7</accession>
<protein>
    <submittedName>
        <fullName evidence="1">Uncharacterized protein</fullName>
    </submittedName>
</protein>
<reference evidence="1" key="1">
    <citation type="submission" date="2020-07" db="EMBL/GenBank/DDBJ databases">
        <title>Multicomponent nature underlies the extraordinary mechanical properties of spider dragline silk.</title>
        <authorList>
            <person name="Kono N."/>
            <person name="Nakamura H."/>
            <person name="Mori M."/>
            <person name="Yoshida Y."/>
            <person name="Ohtoshi R."/>
            <person name="Malay A.D."/>
            <person name="Moran D.A.P."/>
            <person name="Tomita M."/>
            <person name="Numata K."/>
            <person name="Arakawa K."/>
        </authorList>
    </citation>
    <scope>NUCLEOTIDE SEQUENCE</scope>
</reference>
<evidence type="ECO:0000313" key="2">
    <source>
        <dbReference type="Proteomes" id="UP000887116"/>
    </source>
</evidence>
<dbReference type="AlphaFoldDB" id="A0A8X6GFV7"/>
<gene>
    <name evidence="1" type="ORF">TNCT_44061</name>
</gene>
<proteinExistence type="predicted"/>